<keyword evidence="2" id="KW-1185">Reference proteome</keyword>
<sequence>MAKTNTTELLEALAAEIGETVYIDVAKWHLYLSNAKLHTVVAEQLYPLITSKTVNEDKVIQVLESIPVKIGGGRKELALIDLLPLQCQVALVDILEKYQREV</sequence>
<protein>
    <recommendedName>
        <fullName evidence="3">Thylakoid-associated protein</fullName>
    </recommendedName>
</protein>
<dbReference type="OrthoDB" id="465245at2"/>
<proteinExistence type="predicted"/>
<dbReference type="Pfam" id="PF11378">
    <property type="entry name" value="DUF3181"/>
    <property type="match status" value="1"/>
</dbReference>
<comment type="caution">
    <text evidence="1">The sequence shown here is derived from an EMBL/GenBank/DDBJ whole genome shotgun (WGS) entry which is preliminary data.</text>
</comment>
<evidence type="ECO:0000313" key="1">
    <source>
        <dbReference type="EMBL" id="RUS98735.1"/>
    </source>
</evidence>
<gene>
    <name evidence="1" type="ORF">DSM107003_07540</name>
</gene>
<evidence type="ECO:0000313" key="2">
    <source>
        <dbReference type="Proteomes" id="UP000276103"/>
    </source>
</evidence>
<dbReference type="AlphaFoldDB" id="A0A3S1ADH7"/>
<dbReference type="RefSeq" id="WP_127052339.1">
    <property type="nucleotide sequence ID" value="NZ_RSCM01000002.1"/>
</dbReference>
<name>A0A3S1ADH7_ANAVA</name>
<evidence type="ECO:0008006" key="3">
    <source>
        <dbReference type="Google" id="ProtNLM"/>
    </source>
</evidence>
<accession>A0A3S1ADH7</accession>
<reference evidence="1 2" key="1">
    <citation type="journal article" date="2019" name="Genome Biol. Evol.">
        <title>Day and night: Metabolic profiles and evolutionary relationships of six axenic non-marine cyanobacteria.</title>
        <authorList>
            <person name="Will S.E."/>
            <person name="Henke P."/>
            <person name="Boedeker C."/>
            <person name="Huang S."/>
            <person name="Brinkmann H."/>
            <person name="Rohde M."/>
            <person name="Jarek M."/>
            <person name="Friedl T."/>
            <person name="Seufert S."/>
            <person name="Schumacher M."/>
            <person name="Overmann J."/>
            <person name="Neumann-Schaal M."/>
            <person name="Petersen J."/>
        </authorList>
    </citation>
    <scope>NUCLEOTIDE SEQUENCE [LARGE SCALE GENOMIC DNA]</scope>
    <source>
        <strain evidence="1 2">SAG 1403-4b</strain>
    </source>
</reference>
<organism evidence="1 2">
    <name type="scientific">Trichormus variabilis SAG 1403-4b</name>
    <dbReference type="NCBI Taxonomy" id="447716"/>
    <lineage>
        <taxon>Bacteria</taxon>
        <taxon>Bacillati</taxon>
        <taxon>Cyanobacteriota</taxon>
        <taxon>Cyanophyceae</taxon>
        <taxon>Nostocales</taxon>
        <taxon>Nostocaceae</taxon>
        <taxon>Trichormus</taxon>
    </lineage>
</organism>
<dbReference type="InterPro" id="IPR021518">
    <property type="entry name" value="DUF3181"/>
</dbReference>
<dbReference type="Proteomes" id="UP000276103">
    <property type="component" value="Unassembled WGS sequence"/>
</dbReference>
<dbReference type="EMBL" id="RSCM01000002">
    <property type="protein sequence ID" value="RUS98735.1"/>
    <property type="molecule type" value="Genomic_DNA"/>
</dbReference>